<dbReference type="Proteomes" id="UP000829364">
    <property type="component" value="Chromosome 2"/>
</dbReference>
<keyword evidence="4" id="KW-1185">Reference proteome</keyword>
<dbReference type="EC" id="3.1.3.5" evidence="3"/>
<protein>
    <submittedName>
        <fullName evidence="3">5'-nucleotidase</fullName>
        <ecNumber evidence="3">3.1.3.5</ecNumber>
    </submittedName>
</protein>
<feature type="signal peptide" evidence="1">
    <location>
        <begin position="1"/>
        <end position="20"/>
    </location>
</feature>
<dbReference type="InterPro" id="IPR036523">
    <property type="entry name" value="SurE-like_sf"/>
</dbReference>
<reference evidence="3" key="1">
    <citation type="submission" date="2021-11" db="EMBL/GenBank/DDBJ databases">
        <title>Purpureocillium_takamizusanense_genome.</title>
        <authorList>
            <person name="Nguyen N.-H."/>
        </authorList>
    </citation>
    <scope>NUCLEOTIDE SEQUENCE</scope>
    <source>
        <strain evidence="3">PT3</strain>
    </source>
</reference>
<dbReference type="EMBL" id="CP086355">
    <property type="protein sequence ID" value="UNI17092.1"/>
    <property type="molecule type" value="Genomic_DNA"/>
</dbReference>
<evidence type="ECO:0000313" key="3">
    <source>
        <dbReference type="EMBL" id="UNI17092.1"/>
    </source>
</evidence>
<accession>A0A9Q8QE64</accession>
<dbReference type="AlphaFoldDB" id="A0A9Q8QE64"/>
<dbReference type="RefSeq" id="XP_047840573.1">
    <property type="nucleotide sequence ID" value="XM_047984599.1"/>
</dbReference>
<gene>
    <name evidence="3" type="ORF">JDV02_003470</name>
</gene>
<dbReference type="InterPro" id="IPR002828">
    <property type="entry name" value="SurE-like_Pase/nucleotidase"/>
</dbReference>
<proteinExistence type="predicted"/>
<dbReference type="OrthoDB" id="4018688at2759"/>
<evidence type="ECO:0000259" key="2">
    <source>
        <dbReference type="Pfam" id="PF01975"/>
    </source>
</evidence>
<feature type="chain" id="PRO_5040459318" evidence="1">
    <location>
        <begin position="21"/>
        <end position="330"/>
    </location>
</feature>
<evidence type="ECO:0000256" key="1">
    <source>
        <dbReference type="SAM" id="SignalP"/>
    </source>
</evidence>
<feature type="domain" description="Survival protein SurE-like phosphatase/nucleotidase" evidence="2">
    <location>
        <begin position="36"/>
        <end position="227"/>
    </location>
</feature>
<dbReference type="Pfam" id="PF01975">
    <property type="entry name" value="SurE"/>
    <property type="match status" value="1"/>
</dbReference>
<organism evidence="3 4">
    <name type="scientific">Purpureocillium takamizusanense</name>
    <dbReference type="NCBI Taxonomy" id="2060973"/>
    <lineage>
        <taxon>Eukaryota</taxon>
        <taxon>Fungi</taxon>
        <taxon>Dikarya</taxon>
        <taxon>Ascomycota</taxon>
        <taxon>Pezizomycotina</taxon>
        <taxon>Sordariomycetes</taxon>
        <taxon>Hypocreomycetidae</taxon>
        <taxon>Hypocreales</taxon>
        <taxon>Ophiocordycipitaceae</taxon>
        <taxon>Purpureocillium</taxon>
    </lineage>
</organism>
<dbReference type="SUPFAM" id="SSF64167">
    <property type="entry name" value="SurE-like"/>
    <property type="match status" value="1"/>
</dbReference>
<dbReference type="GeneID" id="72065427"/>
<dbReference type="Gene3D" id="3.40.1210.10">
    <property type="entry name" value="Survival protein SurE-like phosphatase/nucleotidase"/>
    <property type="match status" value="1"/>
</dbReference>
<keyword evidence="1" id="KW-0732">Signal</keyword>
<dbReference type="GO" id="GO:0008253">
    <property type="term" value="F:5'-nucleotidase activity"/>
    <property type="evidence" value="ECO:0007669"/>
    <property type="project" value="UniProtKB-EC"/>
</dbReference>
<sequence length="330" mass="37236">MKPFVALVAASILGANYGQAVRIAQASQESWADLTVRNLNKALRAENYSVVLVGPTKHCTKSGATDRNPTRLRRACQFGSCPSRTRARHGYNESDKSLHWLNAHPQTCMRYAIDKLGPCYREWHGRRAQLAVVGPSGSLTAPLEYMWDSWSSTAWAAAWAARWGGVPAIAFGSPQDKRSFAWNATHTLPYTDIYPKLAAKLVKAVIYSGKPYLPEGVFLNVNFPPTTGGCDDPEKFKFVLTRRPVYHDLMGPRIDHCGRDRLPRDYIALRRENRCYVSVTATDSWYMETHRYASVHRTLIDKLAGFWHCLEENDDSDADGRWRGPKDQDT</sequence>
<dbReference type="KEGG" id="ptkz:JDV02_003470"/>
<evidence type="ECO:0000313" key="4">
    <source>
        <dbReference type="Proteomes" id="UP000829364"/>
    </source>
</evidence>
<keyword evidence="3" id="KW-0378">Hydrolase</keyword>
<name>A0A9Q8QE64_9HYPO</name>